<keyword evidence="15" id="KW-1185">Reference proteome</keyword>
<dbReference type="PANTHER" id="PTHR15451">
    <property type="entry name" value="ERGOSTEROL BIOSYNTHETIC PROTEIN 28-RELATED"/>
    <property type="match status" value="1"/>
</dbReference>
<feature type="transmembrane region" description="Helical" evidence="13">
    <location>
        <begin position="20"/>
        <end position="38"/>
    </location>
</feature>
<evidence type="ECO:0000256" key="10">
    <source>
        <dbReference type="ARBA" id="ARBA00023136"/>
    </source>
</evidence>
<gene>
    <name evidence="14" type="ORF">GFSPODELE1_LOCUS10792</name>
</gene>
<keyword evidence="12" id="KW-0753">Steroid metabolism</keyword>
<dbReference type="EMBL" id="OZ037952">
    <property type="protein sequence ID" value="CAL1716528.1"/>
    <property type="molecule type" value="Genomic_DNA"/>
</dbReference>
<keyword evidence="9" id="KW-0443">Lipid metabolism</keyword>
<comment type="subcellular location">
    <subcellularLocation>
        <location evidence="1">Endoplasmic reticulum membrane</location>
        <topology evidence="1">Multi-pass membrane protein</topology>
    </subcellularLocation>
</comment>
<keyword evidence="10 13" id="KW-0472">Membrane</keyword>
<protein>
    <recommendedName>
        <fullName evidence="16">Erg28-like protein</fullName>
    </recommendedName>
</protein>
<evidence type="ECO:0000256" key="8">
    <source>
        <dbReference type="ARBA" id="ARBA00023011"/>
    </source>
</evidence>
<sequence length="138" mass="15663">MASTPLNLLPQSEGWLPKWQLFIAVVAAFNTVQNFATLKFTRRVYCKKPAEVTPLQARTFAVWTLLSAVVRFYAAYHIHDKSIYDITLISYLIAFGHITSELFIFGTGGTQFPSLSPLIVSSTSMVWMLTQYDFYVKP</sequence>
<evidence type="ECO:0000256" key="11">
    <source>
        <dbReference type="ARBA" id="ARBA00023166"/>
    </source>
</evidence>
<proteinExistence type="inferred from homology"/>
<name>A0ABP1EAP4_9APHY</name>
<keyword evidence="6" id="KW-0752">Steroid biosynthesis</keyword>
<evidence type="ECO:0000256" key="3">
    <source>
        <dbReference type="ARBA" id="ARBA00022516"/>
    </source>
</evidence>
<keyword evidence="11" id="KW-1207">Sterol metabolism</keyword>
<keyword evidence="3" id="KW-0444">Lipid biosynthesis</keyword>
<evidence type="ECO:0000256" key="9">
    <source>
        <dbReference type="ARBA" id="ARBA00023098"/>
    </source>
</evidence>
<evidence type="ECO:0000256" key="2">
    <source>
        <dbReference type="ARBA" id="ARBA00005377"/>
    </source>
</evidence>
<keyword evidence="5" id="KW-0256">Endoplasmic reticulum</keyword>
<comment type="similarity">
    <text evidence="2">Belongs to the ERG28 family.</text>
</comment>
<evidence type="ECO:0000313" key="15">
    <source>
        <dbReference type="Proteomes" id="UP001497453"/>
    </source>
</evidence>
<evidence type="ECO:0000256" key="12">
    <source>
        <dbReference type="ARBA" id="ARBA00023221"/>
    </source>
</evidence>
<reference evidence="15" key="1">
    <citation type="submission" date="2024-04" db="EMBL/GenBank/DDBJ databases">
        <authorList>
            <person name="Shaw F."/>
            <person name="Minotto A."/>
        </authorList>
    </citation>
    <scope>NUCLEOTIDE SEQUENCE [LARGE SCALE GENOMIC DNA]</scope>
</reference>
<evidence type="ECO:0000313" key="14">
    <source>
        <dbReference type="EMBL" id="CAL1716528.1"/>
    </source>
</evidence>
<evidence type="ECO:0000256" key="1">
    <source>
        <dbReference type="ARBA" id="ARBA00004477"/>
    </source>
</evidence>
<keyword evidence="4 13" id="KW-0812">Transmembrane</keyword>
<evidence type="ECO:0000256" key="5">
    <source>
        <dbReference type="ARBA" id="ARBA00022824"/>
    </source>
</evidence>
<dbReference type="InterPro" id="IPR005352">
    <property type="entry name" value="Erg28"/>
</dbReference>
<feature type="transmembrane region" description="Helical" evidence="13">
    <location>
        <begin position="112"/>
        <end position="130"/>
    </location>
</feature>
<evidence type="ECO:0008006" key="16">
    <source>
        <dbReference type="Google" id="ProtNLM"/>
    </source>
</evidence>
<evidence type="ECO:0000256" key="4">
    <source>
        <dbReference type="ARBA" id="ARBA00022692"/>
    </source>
</evidence>
<evidence type="ECO:0000256" key="13">
    <source>
        <dbReference type="SAM" id="Phobius"/>
    </source>
</evidence>
<evidence type="ECO:0000256" key="7">
    <source>
        <dbReference type="ARBA" id="ARBA00022989"/>
    </source>
</evidence>
<dbReference type="Proteomes" id="UP001497453">
    <property type="component" value="Chromosome 9"/>
</dbReference>
<dbReference type="PANTHER" id="PTHR15451:SF19">
    <property type="entry name" value="ERGOSTEROL BIOSYNTHETIC PROTEIN 28 HOMOLOG"/>
    <property type="match status" value="1"/>
</dbReference>
<keyword evidence="7 13" id="KW-1133">Transmembrane helix</keyword>
<keyword evidence="8" id="KW-0756">Sterol biosynthesis</keyword>
<accession>A0ABP1EAP4</accession>
<dbReference type="Pfam" id="PF03694">
    <property type="entry name" value="Erg28"/>
    <property type="match status" value="1"/>
</dbReference>
<evidence type="ECO:0000256" key="6">
    <source>
        <dbReference type="ARBA" id="ARBA00022955"/>
    </source>
</evidence>
<organism evidence="14 15">
    <name type="scientific">Somion occarium</name>
    <dbReference type="NCBI Taxonomy" id="3059160"/>
    <lineage>
        <taxon>Eukaryota</taxon>
        <taxon>Fungi</taxon>
        <taxon>Dikarya</taxon>
        <taxon>Basidiomycota</taxon>
        <taxon>Agaricomycotina</taxon>
        <taxon>Agaricomycetes</taxon>
        <taxon>Polyporales</taxon>
        <taxon>Cerrenaceae</taxon>
        <taxon>Somion</taxon>
    </lineage>
</organism>
<feature type="transmembrane region" description="Helical" evidence="13">
    <location>
        <begin position="88"/>
        <end position="105"/>
    </location>
</feature>
<feature type="transmembrane region" description="Helical" evidence="13">
    <location>
        <begin position="59"/>
        <end position="76"/>
    </location>
</feature>